<sequence>MAKEIKNVTLDKAFELLEENYVLSRRKSRWDHKTDLLVHDENVIQILLLNKKVHLLVFGPFGKKIEAECKIIKKEDILCHLKTIRNEIITFHKQRIPKKKNNNSIVDEEDSKLLVYAWLLKKYPKKSDVIVPEISFGERRVDYVAFGDKETCMVEIKSEVDTVERLQKQIDQYKMFANYVYIAIHSSKIKKLDDLDIPSSVGILEISDKLKLVKRATKQKIESCMFIGHLSYNEYKCMPLGLKHSSKFEKEDIQDIFKSYFTTKQKESYSFNNLKGRHKIESDIRKEFHLKGDLKKAVGNTKNIGINRMNSSSNATMTLRSHFDLENEYLISIMSGLQKKFNKIYKKYEYSEIIQDDEMLFRAIVKICNLPSPYIFSKYMRLKFMVDNGNTFIMHKDEVIEYIDNEFKAAVETINETENYFYKSSYSLLSCKHFINLLQSKGIASTLSKATQKGFTTRIDTKLYNDNMRVLVLHHNSHTFYGKTDPIIELKLWELE</sequence>
<dbReference type="EMBL" id="NVSR01000001">
    <property type="protein sequence ID" value="PCI30956.1"/>
    <property type="molecule type" value="Genomic_DNA"/>
</dbReference>
<reference evidence="2" key="1">
    <citation type="submission" date="2017-08" db="EMBL/GenBank/DDBJ databases">
        <title>A dynamic microbial community with high functional redundancy inhabits the cold, oxic subseafloor aquifer.</title>
        <authorList>
            <person name="Tully B.J."/>
            <person name="Wheat C.G."/>
            <person name="Glazer B.T."/>
            <person name="Huber J.A."/>
        </authorList>
    </citation>
    <scope>NUCLEOTIDE SEQUENCE [LARGE SCALE GENOMIC DNA]</scope>
</reference>
<gene>
    <name evidence="1" type="ORF">COB67_00440</name>
</gene>
<evidence type="ECO:0000313" key="1">
    <source>
        <dbReference type="EMBL" id="PCI30956.1"/>
    </source>
</evidence>
<dbReference type="InterPro" id="IPR047729">
    <property type="entry name" value="Sce7726-like"/>
</dbReference>
<proteinExistence type="predicted"/>
<protein>
    <submittedName>
        <fullName evidence="1">Uncharacterized protein</fullName>
    </submittedName>
</protein>
<dbReference type="AlphaFoldDB" id="A0A2A4TBG6"/>
<name>A0A2A4TBG6_9DELT</name>
<dbReference type="Proteomes" id="UP000218113">
    <property type="component" value="Unassembled WGS sequence"/>
</dbReference>
<accession>A0A2A4TBG6</accession>
<dbReference type="NCBIfam" id="NF033832">
    <property type="entry name" value="sce7726_fam"/>
    <property type="match status" value="1"/>
</dbReference>
<comment type="caution">
    <text evidence="1">The sequence shown here is derived from an EMBL/GenBank/DDBJ whole genome shotgun (WGS) entry which is preliminary data.</text>
</comment>
<evidence type="ECO:0000313" key="2">
    <source>
        <dbReference type="Proteomes" id="UP000218113"/>
    </source>
</evidence>
<organism evidence="1 2">
    <name type="scientific">SAR324 cluster bacterium</name>
    <dbReference type="NCBI Taxonomy" id="2024889"/>
    <lineage>
        <taxon>Bacteria</taxon>
        <taxon>Deltaproteobacteria</taxon>
        <taxon>SAR324 cluster</taxon>
    </lineage>
</organism>